<dbReference type="AlphaFoldDB" id="A0A238XS86"/>
<evidence type="ECO:0000313" key="2">
    <source>
        <dbReference type="Proteomes" id="UP000198397"/>
    </source>
</evidence>
<sequence length="179" mass="20446">MPERTSERVLTILADRPITLPEDLTLSKIRDRAFGFKFEEGEELSFRIERHPTMYLSGMGVPGIDASPARFHVLTEYRLDLNNETWDSEELASSFEYEPWLVVEAELGAGGPHDMIQQEITEVRAADDPEAAFDDVFGSWIDHWEEKFAEVHGRAVPQEDKEAILDLLVGELRERADLD</sequence>
<name>A0A238XS86_HALVU</name>
<accession>A0A238XS86</accession>
<dbReference type="OrthoDB" id="346121at2157"/>
<dbReference type="Proteomes" id="UP000198397">
    <property type="component" value="Unassembled WGS sequence"/>
</dbReference>
<dbReference type="RefSeq" id="WP_089385717.1">
    <property type="nucleotide sequence ID" value="NZ_FZNQ01000022.1"/>
</dbReference>
<evidence type="ECO:0000313" key="1">
    <source>
        <dbReference type="EMBL" id="SNR61580.1"/>
    </source>
</evidence>
<protein>
    <submittedName>
        <fullName evidence="1">Uncharacterized protein</fullName>
    </submittedName>
</protein>
<organism evidence="1 2">
    <name type="scientific">Halorubrum vacuolatum</name>
    <name type="common">Natronobacterium vacuolatum</name>
    <dbReference type="NCBI Taxonomy" id="63740"/>
    <lineage>
        <taxon>Archaea</taxon>
        <taxon>Methanobacteriati</taxon>
        <taxon>Methanobacteriota</taxon>
        <taxon>Stenosarchaea group</taxon>
        <taxon>Halobacteria</taxon>
        <taxon>Halobacteriales</taxon>
        <taxon>Haloferacaceae</taxon>
        <taxon>Halorubrum</taxon>
    </lineage>
</organism>
<gene>
    <name evidence="1" type="ORF">SAMN06264855_1223</name>
</gene>
<dbReference type="EMBL" id="FZNQ01000022">
    <property type="protein sequence ID" value="SNR61580.1"/>
    <property type="molecule type" value="Genomic_DNA"/>
</dbReference>
<proteinExistence type="predicted"/>
<keyword evidence="2" id="KW-1185">Reference proteome</keyword>
<reference evidence="1 2" key="1">
    <citation type="submission" date="2017-06" db="EMBL/GenBank/DDBJ databases">
        <authorList>
            <person name="Kim H.J."/>
            <person name="Triplett B.A."/>
        </authorList>
    </citation>
    <scope>NUCLEOTIDE SEQUENCE [LARGE SCALE GENOMIC DNA]</scope>
    <source>
        <strain evidence="1 2">DSM 8800</strain>
    </source>
</reference>